<reference evidence="1 2" key="1">
    <citation type="submission" date="2020-12" db="EMBL/GenBank/DDBJ databases">
        <title>YIM B01967 draft genome.</title>
        <authorList>
            <person name="Yan X."/>
        </authorList>
    </citation>
    <scope>NUCLEOTIDE SEQUENCE [LARGE SCALE GENOMIC DNA]</scope>
    <source>
        <strain evidence="1 2">YIM B01967</strain>
    </source>
</reference>
<organism evidence="1 2">
    <name type="scientific">Viridibacillus soli</name>
    <dbReference type="NCBI Taxonomy" id="2798301"/>
    <lineage>
        <taxon>Bacteria</taxon>
        <taxon>Bacillati</taxon>
        <taxon>Bacillota</taxon>
        <taxon>Bacilli</taxon>
        <taxon>Bacillales</taxon>
        <taxon>Caryophanaceae</taxon>
        <taxon>Viridibacillus</taxon>
    </lineage>
</organism>
<name>A0ABS1H7K1_9BACL</name>
<sequence>MKLTLFREEDFENACREQKIIEQIPDELINHTKQGNYAAAELCAEEIIESIREIRKMQGAKREHDKLVQLVENLTRQGIEIELVKINASN</sequence>
<accession>A0ABS1H7K1</accession>
<evidence type="ECO:0000313" key="2">
    <source>
        <dbReference type="Proteomes" id="UP000618943"/>
    </source>
</evidence>
<gene>
    <name evidence="1" type="ORF">JFL43_10595</name>
</gene>
<keyword evidence="2" id="KW-1185">Reference proteome</keyword>
<dbReference type="Proteomes" id="UP000618943">
    <property type="component" value="Unassembled WGS sequence"/>
</dbReference>
<protein>
    <submittedName>
        <fullName evidence="1">Uncharacterized protein</fullName>
    </submittedName>
</protein>
<dbReference type="RefSeq" id="WP_100796229.1">
    <property type="nucleotide sequence ID" value="NZ_JAEOAH010000013.1"/>
</dbReference>
<proteinExistence type="predicted"/>
<comment type="caution">
    <text evidence="1">The sequence shown here is derived from an EMBL/GenBank/DDBJ whole genome shotgun (WGS) entry which is preliminary data.</text>
</comment>
<evidence type="ECO:0000313" key="1">
    <source>
        <dbReference type="EMBL" id="MBK3495291.1"/>
    </source>
</evidence>
<dbReference type="EMBL" id="JAEOAH010000013">
    <property type="protein sequence ID" value="MBK3495291.1"/>
    <property type="molecule type" value="Genomic_DNA"/>
</dbReference>